<dbReference type="Gene3D" id="3.40.50.1820">
    <property type="entry name" value="alpha/beta hydrolase"/>
    <property type="match status" value="1"/>
</dbReference>
<evidence type="ECO:0000313" key="1">
    <source>
        <dbReference type="EMBL" id="MFM9616275.1"/>
    </source>
</evidence>
<keyword evidence="1" id="KW-0378">Hydrolase</keyword>
<feature type="non-terminal residue" evidence="1">
    <location>
        <position position="83"/>
    </location>
</feature>
<gene>
    <name evidence="1" type="ORF">ACKI18_48300</name>
</gene>
<feature type="non-terminal residue" evidence="1">
    <location>
        <position position="1"/>
    </location>
</feature>
<protein>
    <submittedName>
        <fullName evidence="1">Alpha/beta fold hydrolase</fullName>
    </submittedName>
</protein>
<dbReference type="SUPFAM" id="SSF53474">
    <property type="entry name" value="alpha/beta-Hydrolases"/>
    <property type="match status" value="1"/>
</dbReference>
<proteinExistence type="predicted"/>
<comment type="caution">
    <text evidence="1">The sequence shown here is derived from an EMBL/GenBank/DDBJ whole genome shotgun (WGS) entry which is preliminary data.</text>
</comment>
<dbReference type="GO" id="GO:0016787">
    <property type="term" value="F:hydrolase activity"/>
    <property type="evidence" value="ECO:0007669"/>
    <property type="project" value="UniProtKB-KW"/>
</dbReference>
<dbReference type="EMBL" id="JBJVNI010000416">
    <property type="protein sequence ID" value="MFM9616275.1"/>
    <property type="molecule type" value="Genomic_DNA"/>
</dbReference>
<name>A0ABW9I9V7_9ACTN</name>
<dbReference type="RefSeq" id="WP_409135072.1">
    <property type="nucleotide sequence ID" value="NZ_JBJVNI010000416.1"/>
</dbReference>
<reference evidence="1 2" key="1">
    <citation type="submission" date="2024-12" db="EMBL/GenBank/DDBJ databases">
        <title>Forecasting of Potato common scab and diversities of Pathogenic streptomyces spp. in china.</title>
        <authorList>
            <person name="Handique U."/>
            <person name="Wu J."/>
        </authorList>
    </citation>
    <scope>NUCLEOTIDE SEQUENCE [LARGE SCALE GENOMIC DNA]</scope>
    <source>
        <strain evidence="1 2">ZRIMU1530</strain>
    </source>
</reference>
<sequence length="83" mass="9155">PQIYTGDLAFYSDEFDGGEVAPRIDASRTPVALLCGSYDYSATPEDGRKLAALIPRAMLRVMDGLGHFPMCEHPDLFRPHLMA</sequence>
<evidence type="ECO:0000313" key="2">
    <source>
        <dbReference type="Proteomes" id="UP001631957"/>
    </source>
</evidence>
<accession>A0ABW9I9V7</accession>
<dbReference type="InterPro" id="IPR029058">
    <property type="entry name" value="AB_hydrolase_fold"/>
</dbReference>
<keyword evidence="2" id="KW-1185">Reference proteome</keyword>
<organism evidence="1 2">
    <name type="scientific">Streptomyces niveiscabiei</name>
    <dbReference type="NCBI Taxonomy" id="164115"/>
    <lineage>
        <taxon>Bacteria</taxon>
        <taxon>Bacillati</taxon>
        <taxon>Actinomycetota</taxon>
        <taxon>Actinomycetes</taxon>
        <taxon>Kitasatosporales</taxon>
        <taxon>Streptomycetaceae</taxon>
        <taxon>Streptomyces</taxon>
    </lineage>
</organism>
<dbReference type="Proteomes" id="UP001631957">
    <property type="component" value="Unassembled WGS sequence"/>
</dbReference>